<dbReference type="CDD" id="cd18748">
    <property type="entry name" value="PIN_VapC4-5_FitB-like"/>
    <property type="match status" value="1"/>
</dbReference>
<evidence type="ECO:0000256" key="8">
    <source>
        <dbReference type="HAMAP-Rule" id="MF_00265"/>
    </source>
</evidence>
<evidence type="ECO:0000256" key="4">
    <source>
        <dbReference type="ARBA" id="ARBA00022723"/>
    </source>
</evidence>
<dbReference type="InterPro" id="IPR029060">
    <property type="entry name" value="PIN-like_dom_sf"/>
</dbReference>
<gene>
    <name evidence="8" type="primary">vapC</name>
    <name evidence="10" type="ORF">P0Y65_12410</name>
</gene>
<keyword evidence="5 8" id="KW-0378">Hydrolase</keyword>
<organism evidence="10 11">
    <name type="scientific">Candidatus Devosia phytovorans</name>
    <dbReference type="NCBI Taxonomy" id="3121372"/>
    <lineage>
        <taxon>Bacteria</taxon>
        <taxon>Pseudomonadati</taxon>
        <taxon>Pseudomonadota</taxon>
        <taxon>Alphaproteobacteria</taxon>
        <taxon>Hyphomicrobiales</taxon>
        <taxon>Devosiaceae</taxon>
        <taxon>Devosia</taxon>
    </lineage>
</organism>
<dbReference type="InterPro" id="IPR022907">
    <property type="entry name" value="VapC_family"/>
</dbReference>
<comment type="similarity">
    <text evidence="7 8">Belongs to the PINc/VapC protein family.</text>
</comment>
<reference evidence="10" key="1">
    <citation type="submission" date="2023-03" db="EMBL/GenBank/DDBJ databases">
        <title>Andean soil-derived lignocellulolytic bacterial consortium as a source of novel taxa and putative plastic-active enzymes.</title>
        <authorList>
            <person name="Diaz-Garcia L."/>
            <person name="Chuvochina M."/>
            <person name="Feuerriegel G."/>
            <person name="Bunk B."/>
            <person name="Sproer C."/>
            <person name="Streit W.R."/>
            <person name="Rodriguez L.M."/>
            <person name="Overmann J."/>
            <person name="Jimenez D.J."/>
        </authorList>
    </citation>
    <scope>NUCLEOTIDE SEQUENCE</scope>
    <source>
        <strain evidence="10">MAG 4196</strain>
    </source>
</reference>
<dbReference type="AlphaFoldDB" id="A0AAJ6AYJ8"/>
<dbReference type="GO" id="GO:0000287">
    <property type="term" value="F:magnesium ion binding"/>
    <property type="evidence" value="ECO:0007669"/>
    <property type="project" value="UniProtKB-UniRule"/>
</dbReference>
<evidence type="ECO:0000256" key="3">
    <source>
        <dbReference type="ARBA" id="ARBA00022722"/>
    </source>
</evidence>
<protein>
    <recommendedName>
        <fullName evidence="8">Ribonuclease VapC</fullName>
        <shortName evidence="8">RNase VapC</shortName>
        <ecNumber evidence="8">3.1.-.-</ecNumber>
    </recommendedName>
    <alternativeName>
        <fullName evidence="8">Toxin VapC</fullName>
    </alternativeName>
</protein>
<feature type="binding site" evidence="8">
    <location>
        <position position="9"/>
    </location>
    <ligand>
        <name>Mg(2+)</name>
        <dbReference type="ChEBI" id="CHEBI:18420"/>
    </ligand>
</feature>
<dbReference type="Proteomes" id="UP001217476">
    <property type="component" value="Chromosome"/>
</dbReference>
<keyword evidence="4 8" id="KW-0479">Metal-binding</keyword>
<dbReference type="HAMAP" id="MF_00265">
    <property type="entry name" value="VapC_Nob1"/>
    <property type="match status" value="1"/>
</dbReference>
<name>A0AAJ6AYJ8_9HYPH</name>
<evidence type="ECO:0000256" key="2">
    <source>
        <dbReference type="ARBA" id="ARBA00022649"/>
    </source>
</evidence>
<dbReference type="GO" id="GO:0090729">
    <property type="term" value="F:toxin activity"/>
    <property type="evidence" value="ECO:0007669"/>
    <property type="project" value="UniProtKB-KW"/>
</dbReference>
<evidence type="ECO:0000313" key="10">
    <source>
        <dbReference type="EMBL" id="WEK03007.1"/>
    </source>
</evidence>
<keyword evidence="3 8" id="KW-0540">Nuclease</keyword>
<dbReference type="EC" id="3.1.-.-" evidence="8"/>
<evidence type="ECO:0000313" key="11">
    <source>
        <dbReference type="Proteomes" id="UP001217476"/>
    </source>
</evidence>
<comment type="cofactor">
    <cofactor evidence="1 8">
        <name>Mg(2+)</name>
        <dbReference type="ChEBI" id="CHEBI:18420"/>
    </cofactor>
</comment>
<dbReference type="InterPro" id="IPR002716">
    <property type="entry name" value="PIN_dom"/>
</dbReference>
<evidence type="ECO:0000259" key="9">
    <source>
        <dbReference type="Pfam" id="PF01850"/>
    </source>
</evidence>
<dbReference type="PANTHER" id="PTHR33653:SF1">
    <property type="entry name" value="RIBONUCLEASE VAPC2"/>
    <property type="match status" value="1"/>
</dbReference>
<evidence type="ECO:0000256" key="5">
    <source>
        <dbReference type="ARBA" id="ARBA00022801"/>
    </source>
</evidence>
<feature type="domain" description="PIN" evidence="9">
    <location>
        <begin position="7"/>
        <end position="127"/>
    </location>
</feature>
<dbReference type="GO" id="GO:0016787">
    <property type="term" value="F:hydrolase activity"/>
    <property type="evidence" value="ECO:0007669"/>
    <property type="project" value="UniProtKB-KW"/>
</dbReference>
<keyword evidence="2 8" id="KW-1277">Toxin-antitoxin system</keyword>
<proteinExistence type="inferred from homology"/>
<dbReference type="InterPro" id="IPR050556">
    <property type="entry name" value="Type_II_TA_system_RNase"/>
</dbReference>
<keyword evidence="6 8" id="KW-0460">Magnesium</keyword>
<dbReference type="SUPFAM" id="SSF88723">
    <property type="entry name" value="PIN domain-like"/>
    <property type="match status" value="1"/>
</dbReference>
<dbReference type="Pfam" id="PF01850">
    <property type="entry name" value="PIN"/>
    <property type="match status" value="1"/>
</dbReference>
<comment type="function">
    <text evidence="8">Toxic component of a toxin-antitoxin (TA) system. An RNase.</text>
</comment>
<evidence type="ECO:0000256" key="1">
    <source>
        <dbReference type="ARBA" id="ARBA00001946"/>
    </source>
</evidence>
<dbReference type="PANTHER" id="PTHR33653">
    <property type="entry name" value="RIBONUCLEASE VAPC2"/>
    <property type="match status" value="1"/>
</dbReference>
<sequence>MSLIKAMLDTNIVSALMRNPGSGKVYDRLLAYGTERVCISIITSAEIQFGFAKRPSPRLEETLRYLLSSVEILPFDMPADFSYGQIRAQLEQQGSVIGPNDLFLAAHALALDLTLVTDNIREFSRVPNLRVENWLD</sequence>
<dbReference type="EMBL" id="CP119312">
    <property type="protein sequence ID" value="WEK03007.1"/>
    <property type="molecule type" value="Genomic_DNA"/>
</dbReference>
<keyword evidence="8" id="KW-0800">Toxin</keyword>
<accession>A0AAJ6AYJ8</accession>
<evidence type="ECO:0000256" key="6">
    <source>
        <dbReference type="ARBA" id="ARBA00022842"/>
    </source>
</evidence>
<feature type="binding site" evidence="8">
    <location>
        <position position="101"/>
    </location>
    <ligand>
        <name>Mg(2+)</name>
        <dbReference type="ChEBI" id="CHEBI:18420"/>
    </ligand>
</feature>
<dbReference type="GO" id="GO:0004540">
    <property type="term" value="F:RNA nuclease activity"/>
    <property type="evidence" value="ECO:0007669"/>
    <property type="project" value="InterPro"/>
</dbReference>
<dbReference type="Gene3D" id="3.40.50.1010">
    <property type="entry name" value="5'-nuclease"/>
    <property type="match status" value="1"/>
</dbReference>
<evidence type="ECO:0000256" key="7">
    <source>
        <dbReference type="ARBA" id="ARBA00038093"/>
    </source>
</evidence>